<name>D8M0D0_BLAHO</name>
<dbReference type="PROSITE" id="PS00028">
    <property type="entry name" value="ZINC_FINGER_C2H2_1"/>
    <property type="match status" value="3"/>
</dbReference>
<dbReference type="SUPFAM" id="SSF57667">
    <property type="entry name" value="beta-beta-alpha zinc fingers"/>
    <property type="match status" value="2"/>
</dbReference>
<evidence type="ECO:0000256" key="5">
    <source>
        <dbReference type="SAM" id="Coils"/>
    </source>
</evidence>
<keyword evidence="2 4" id="KW-0863">Zinc-finger</keyword>
<dbReference type="PANTHER" id="PTHR23235:SF120">
    <property type="entry name" value="KRUPPEL-LIKE FACTOR 15"/>
    <property type="match status" value="1"/>
</dbReference>
<organism evidence="7">
    <name type="scientific">Blastocystis hominis</name>
    <dbReference type="NCBI Taxonomy" id="12968"/>
    <lineage>
        <taxon>Eukaryota</taxon>
        <taxon>Sar</taxon>
        <taxon>Stramenopiles</taxon>
        <taxon>Bigyra</taxon>
        <taxon>Opalozoa</taxon>
        <taxon>Opalinata</taxon>
        <taxon>Blastocystidae</taxon>
        <taxon>Blastocystis</taxon>
    </lineage>
</organism>
<evidence type="ECO:0000256" key="1">
    <source>
        <dbReference type="ARBA" id="ARBA00022723"/>
    </source>
</evidence>
<keyword evidence="5" id="KW-0175">Coiled coil</keyword>
<dbReference type="EMBL" id="FN668643">
    <property type="protein sequence ID" value="CBK21519.2"/>
    <property type="molecule type" value="Genomic_DNA"/>
</dbReference>
<evidence type="ECO:0000256" key="2">
    <source>
        <dbReference type="ARBA" id="ARBA00022771"/>
    </source>
</evidence>
<sequence length="282" mass="32372">MAFIDNAHLKDHEVKHTGVKPFLCEQCNKRFARNGSLRVHMKMHTGRIENPKNMCALFTSRSGFTNHQKKHNEEASKKTELSLDSELKDELSQLSNLNTKEESAPAPLFTCQIPGCFKTFTNQNSLNFHTYRVHLGIDSSLCNKSRCIRLRESYLRQQIQIQKLRERIKELEAMTSLISKKERQEFHKEFQKQHTKRDVTEGDTTSAVIPVPYLEQEKPYVCGIAGCESRFSTYKLLTFHAKQHPDCSLESVLNNQLIIPEGRVHCPVVGCEVDGTNKPVKE</sequence>
<keyword evidence="1" id="KW-0479">Metal-binding</keyword>
<feature type="coiled-coil region" evidence="5">
    <location>
        <begin position="154"/>
        <end position="181"/>
    </location>
</feature>
<dbReference type="Gene3D" id="3.30.160.60">
    <property type="entry name" value="Classic Zinc Finger"/>
    <property type="match status" value="2"/>
</dbReference>
<dbReference type="InParanoid" id="D8M0D0"/>
<evidence type="ECO:0000313" key="8">
    <source>
        <dbReference type="Proteomes" id="UP000008312"/>
    </source>
</evidence>
<dbReference type="InterPro" id="IPR036236">
    <property type="entry name" value="Znf_C2H2_sf"/>
</dbReference>
<feature type="domain" description="C2H2-type" evidence="6">
    <location>
        <begin position="22"/>
        <end position="49"/>
    </location>
</feature>
<evidence type="ECO:0000259" key="6">
    <source>
        <dbReference type="PROSITE" id="PS50157"/>
    </source>
</evidence>
<protein>
    <recommendedName>
        <fullName evidence="6">C2H2-type domain-containing protein</fullName>
    </recommendedName>
</protein>
<dbReference type="FunFam" id="3.30.160.60:FF:000264">
    <property type="entry name" value="Zinc finger protein 236"/>
    <property type="match status" value="1"/>
</dbReference>
<feature type="domain" description="C2H2-type" evidence="6">
    <location>
        <begin position="109"/>
        <end position="139"/>
    </location>
</feature>
<dbReference type="OMA" id="IRHERTR"/>
<accession>D8M0D0</accession>
<dbReference type="GO" id="GO:0008270">
    <property type="term" value="F:zinc ion binding"/>
    <property type="evidence" value="ECO:0007669"/>
    <property type="project" value="UniProtKB-KW"/>
</dbReference>
<dbReference type="InterPro" id="IPR013087">
    <property type="entry name" value="Znf_C2H2_type"/>
</dbReference>
<dbReference type="RefSeq" id="XP_012895567.1">
    <property type="nucleotide sequence ID" value="XM_013040113.1"/>
</dbReference>
<evidence type="ECO:0000256" key="3">
    <source>
        <dbReference type="ARBA" id="ARBA00022833"/>
    </source>
</evidence>
<dbReference type="PANTHER" id="PTHR23235">
    <property type="entry name" value="KRUEPPEL-LIKE TRANSCRIPTION FACTOR"/>
    <property type="match status" value="1"/>
</dbReference>
<dbReference type="PROSITE" id="PS50157">
    <property type="entry name" value="ZINC_FINGER_C2H2_2"/>
    <property type="match status" value="2"/>
</dbReference>
<keyword evidence="3" id="KW-0862">Zinc</keyword>
<dbReference type="OrthoDB" id="8117402at2759"/>
<keyword evidence="8" id="KW-1185">Reference proteome</keyword>
<dbReference type="Pfam" id="PF00096">
    <property type="entry name" value="zf-C2H2"/>
    <property type="match status" value="1"/>
</dbReference>
<evidence type="ECO:0000256" key="4">
    <source>
        <dbReference type="PROSITE-ProRule" id="PRU00042"/>
    </source>
</evidence>
<dbReference type="GO" id="GO:0000978">
    <property type="term" value="F:RNA polymerase II cis-regulatory region sequence-specific DNA binding"/>
    <property type="evidence" value="ECO:0007669"/>
    <property type="project" value="TreeGrafter"/>
</dbReference>
<dbReference type="AlphaFoldDB" id="D8M0D0"/>
<dbReference type="GO" id="GO:0000981">
    <property type="term" value="F:DNA-binding transcription factor activity, RNA polymerase II-specific"/>
    <property type="evidence" value="ECO:0007669"/>
    <property type="project" value="TreeGrafter"/>
</dbReference>
<dbReference type="Proteomes" id="UP000008312">
    <property type="component" value="Unassembled WGS sequence"/>
</dbReference>
<dbReference type="SMART" id="SM00355">
    <property type="entry name" value="ZnF_C2H2"/>
    <property type="match status" value="4"/>
</dbReference>
<dbReference type="GeneID" id="24922433"/>
<evidence type="ECO:0000313" key="7">
    <source>
        <dbReference type="EMBL" id="CBK21519.2"/>
    </source>
</evidence>
<proteinExistence type="predicted"/>
<gene>
    <name evidence="7" type="ORF">GSBLH_T00006308001</name>
</gene>
<reference evidence="7" key="1">
    <citation type="submission" date="2010-02" db="EMBL/GenBank/DDBJ databases">
        <title>Sequencing and annotation of the Blastocystis hominis genome.</title>
        <authorList>
            <person name="Wincker P."/>
        </authorList>
    </citation>
    <scope>NUCLEOTIDE SEQUENCE</scope>
    <source>
        <strain evidence="7">Singapore isolate B</strain>
    </source>
</reference>